<dbReference type="RefSeq" id="XP_001008381.2">
    <property type="nucleotide sequence ID" value="XM_001008381.2"/>
</dbReference>
<evidence type="ECO:0000313" key="3">
    <source>
        <dbReference type="EMBL" id="EAR88136.2"/>
    </source>
</evidence>
<keyword evidence="4" id="KW-1185">Reference proteome</keyword>
<feature type="compositionally biased region" description="Low complexity" evidence="2">
    <location>
        <begin position="229"/>
        <end position="278"/>
    </location>
</feature>
<evidence type="ECO:0000313" key="4">
    <source>
        <dbReference type="Proteomes" id="UP000009168"/>
    </source>
</evidence>
<dbReference type="InParanoid" id="Q22RI6"/>
<feature type="compositionally biased region" description="Low complexity" evidence="2">
    <location>
        <begin position="1"/>
        <end position="13"/>
    </location>
</feature>
<proteinExistence type="predicted"/>
<accession>Q22RI6</accession>
<feature type="compositionally biased region" description="Acidic residues" evidence="2">
    <location>
        <begin position="520"/>
        <end position="561"/>
    </location>
</feature>
<reference evidence="4" key="1">
    <citation type="journal article" date="2006" name="PLoS Biol.">
        <title>Macronuclear genome sequence of the ciliate Tetrahymena thermophila, a model eukaryote.</title>
        <authorList>
            <person name="Eisen J.A."/>
            <person name="Coyne R.S."/>
            <person name="Wu M."/>
            <person name="Wu D."/>
            <person name="Thiagarajan M."/>
            <person name="Wortman J.R."/>
            <person name="Badger J.H."/>
            <person name="Ren Q."/>
            <person name="Amedeo P."/>
            <person name="Jones K.M."/>
            <person name="Tallon L.J."/>
            <person name="Delcher A.L."/>
            <person name="Salzberg S.L."/>
            <person name="Silva J.C."/>
            <person name="Haas B.J."/>
            <person name="Majoros W.H."/>
            <person name="Farzad M."/>
            <person name="Carlton J.M."/>
            <person name="Smith R.K. Jr."/>
            <person name="Garg J."/>
            <person name="Pearlman R.E."/>
            <person name="Karrer K.M."/>
            <person name="Sun L."/>
            <person name="Manning G."/>
            <person name="Elde N.C."/>
            <person name="Turkewitz A.P."/>
            <person name="Asai D.J."/>
            <person name="Wilkes D.E."/>
            <person name="Wang Y."/>
            <person name="Cai H."/>
            <person name="Collins K."/>
            <person name="Stewart B.A."/>
            <person name="Lee S.R."/>
            <person name="Wilamowska K."/>
            <person name="Weinberg Z."/>
            <person name="Ruzzo W.L."/>
            <person name="Wloga D."/>
            <person name="Gaertig J."/>
            <person name="Frankel J."/>
            <person name="Tsao C.-C."/>
            <person name="Gorovsky M.A."/>
            <person name="Keeling P.J."/>
            <person name="Waller R.F."/>
            <person name="Patron N.J."/>
            <person name="Cherry J.M."/>
            <person name="Stover N.A."/>
            <person name="Krieger C.J."/>
            <person name="del Toro C."/>
            <person name="Ryder H.F."/>
            <person name="Williamson S.C."/>
            <person name="Barbeau R.A."/>
            <person name="Hamilton E.P."/>
            <person name="Orias E."/>
        </authorList>
    </citation>
    <scope>NUCLEOTIDE SEQUENCE [LARGE SCALE GENOMIC DNA]</scope>
    <source>
        <strain evidence="4">SB210</strain>
    </source>
</reference>
<dbReference type="Proteomes" id="UP000009168">
    <property type="component" value="Unassembled WGS sequence"/>
</dbReference>
<dbReference type="GeneID" id="7826832"/>
<dbReference type="EMBL" id="GG662845">
    <property type="protein sequence ID" value="EAR88136.2"/>
    <property type="molecule type" value="Genomic_DNA"/>
</dbReference>
<feature type="compositionally biased region" description="Polar residues" evidence="2">
    <location>
        <begin position="279"/>
        <end position="295"/>
    </location>
</feature>
<feature type="compositionally biased region" description="Low complexity" evidence="2">
    <location>
        <begin position="296"/>
        <end position="312"/>
    </location>
</feature>
<feature type="region of interest" description="Disordered" evidence="2">
    <location>
        <begin position="227"/>
        <end position="323"/>
    </location>
</feature>
<feature type="region of interest" description="Disordered" evidence="2">
    <location>
        <begin position="1"/>
        <end position="22"/>
    </location>
</feature>
<keyword evidence="1" id="KW-0175">Coiled coil</keyword>
<dbReference type="KEGG" id="tet:TTHERM_00016010"/>
<evidence type="ECO:0000256" key="1">
    <source>
        <dbReference type="SAM" id="Coils"/>
    </source>
</evidence>
<feature type="coiled-coil region" evidence="1">
    <location>
        <begin position="369"/>
        <end position="396"/>
    </location>
</feature>
<gene>
    <name evidence="3" type="ORF">TTHERM_00016010</name>
</gene>
<feature type="region of interest" description="Disordered" evidence="2">
    <location>
        <begin position="492"/>
        <end position="584"/>
    </location>
</feature>
<evidence type="ECO:0000256" key="2">
    <source>
        <dbReference type="SAM" id="MobiDB-lite"/>
    </source>
</evidence>
<name>Q22RI6_TETTS</name>
<feature type="compositionally biased region" description="Basic residues" evidence="2">
    <location>
        <begin position="498"/>
        <end position="516"/>
    </location>
</feature>
<feature type="compositionally biased region" description="Basic and acidic residues" evidence="2">
    <location>
        <begin position="570"/>
        <end position="584"/>
    </location>
</feature>
<dbReference type="OrthoDB" id="304185at2759"/>
<protein>
    <submittedName>
        <fullName evidence="3">Uncharacterized protein</fullName>
    </submittedName>
</protein>
<feature type="coiled-coil region" evidence="1">
    <location>
        <begin position="91"/>
        <end position="126"/>
    </location>
</feature>
<sequence>MSNSRQQTSQSRQVGNPVERRVTNQVYSYNPLVDPPGYSQNTQTATQMPTQMYQQQQMQQQYMMPQSQYQPADRNYFEQNLLQINDQMSNINSYNQQAVNHNQMLIEMQENKLNQLMSEVKKLKDGGGQANTNGKNLNKDRDLENLMMLNAFDDSLANTRLYYGENLYNQYGRYAKTNLMDQISGNNIYQGGGGMQRRNMSQPLINPEQKFRKQVFGGFGELFWDGKGNPNNFQPQQYNNYNIPQSYQNQNAPISAPTQPYPAYQQPPQQFQQQQQPQSVFQRNSSQILNMGNPYQQQLPRSPQVQQIQQKPSAYDIPNRQTQTPMKSTAYSLSALDNQPPNDDPLVNLLIKQGQLMENISTNIDKETKKQEKNDVKRLKKKLDQFEEKQKQLLLQEEYNNMYPSKNNHTYQSNPYDVRNIFDPNYQLQNMQNLSMGNPMMNQFTLPLQIMLSFVNKNNDQQVNKQSRLEQIKTSMLMRKLAIENELLKQGKVEKQSSKKSKKKKKSKKSKKRSRRSIAGDDEDDYDDDDIDEDEDDYYSEDDDWDSDEDYDYEDDEDQEQQDLPPPPKVETEEEKKKREEEELKKKKEERIKNIIKKVKIVSKRAFFPILYFKTIRMQIEEKKKAAYKKINEDMQRLKESVTNWVEQVSSRGLNLILDVKASCDISKKLSEKEMRKRVDNLKLRVKALLDGLADNCKEEDIGNIAVQIFGTYINNFNFPPQQQLYKFEINRLKFTYFGALNDMNARQQQMLLLVFIIIKVLILVTLNTSQKHFDKLKDSNDLKINLKVIKSVIYEILIEYLRNTCPPIQNNQVMLSADKKIKETPNIPMASNDPVDPQALKDAQKYDEPIILGLFSRNQLEQVFQGIENSTWMETMKSTLQGLGESLVQTINKKYEEMRAKQREENKANKKNISTLLQININDKDFLKKAREQEEQDKNK</sequence>
<organism evidence="3 4">
    <name type="scientific">Tetrahymena thermophila (strain SB210)</name>
    <dbReference type="NCBI Taxonomy" id="312017"/>
    <lineage>
        <taxon>Eukaryota</taxon>
        <taxon>Sar</taxon>
        <taxon>Alveolata</taxon>
        <taxon>Ciliophora</taxon>
        <taxon>Intramacronucleata</taxon>
        <taxon>Oligohymenophorea</taxon>
        <taxon>Hymenostomatida</taxon>
        <taxon>Tetrahymenina</taxon>
        <taxon>Tetrahymenidae</taxon>
        <taxon>Tetrahymena</taxon>
    </lineage>
</organism>
<dbReference type="AlphaFoldDB" id="Q22RI6"/>
<dbReference type="HOGENOM" id="CLU_269669_0_0_1"/>